<keyword evidence="4" id="KW-0732">Signal</keyword>
<proteinExistence type="inferred from homology"/>
<keyword evidence="3" id="KW-0274">FAD</keyword>
<dbReference type="EMBL" id="MU865941">
    <property type="protein sequence ID" value="KAK4448672.1"/>
    <property type="molecule type" value="Genomic_DNA"/>
</dbReference>
<feature type="binding site" evidence="3">
    <location>
        <position position="241"/>
    </location>
    <ligand>
        <name>FAD</name>
        <dbReference type="ChEBI" id="CHEBI:57692"/>
    </ligand>
</feature>
<evidence type="ECO:0000256" key="3">
    <source>
        <dbReference type="PIRSR" id="PIRSR000137-2"/>
    </source>
</evidence>
<name>A0AAV9GMT4_9PEZI</name>
<dbReference type="PANTHER" id="PTHR11552:SF115">
    <property type="entry name" value="DEHYDROGENASE XPTC-RELATED"/>
    <property type="match status" value="1"/>
</dbReference>
<keyword evidence="3" id="KW-0285">Flavoprotein</keyword>
<organism evidence="6 7">
    <name type="scientific">Podospora aff. communis PSN243</name>
    <dbReference type="NCBI Taxonomy" id="3040156"/>
    <lineage>
        <taxon>Eukaryota</taxon>
        <taxon>Fungi</taxon>
        <taxon>Dikarya</taxon>
        <taxon>Ascomycota</taxon>
        <taxon>Pezizomycotina</taxon>
        <taxon>Sordariomycetes</taxon>
        <taxon>Sordariomycetidae</taxon>
        <taxon>Sordariales</taxon>
        <taxon>Podosporaceae</taxon>
        <taxon>Podospora</taxon>
    </lineage>
</organism>
<dbReference type="PROSITE" id="PS00624">
    <property type="entry name" value="GMC_OXRED_2"/>
    <property type="match status" value="1"/>
</dbReference>
<dbReference type="PANTHER" id="PTHR11552">
    <property type="entry name" value="GLUCOSE-METHANOL-CHOLINE GMC OXIDOREDUCTASE"/>
    <property type="match status" value="1"/>
</dbReference>
<dbReference type="GO" id="GO:0016614">
    <property type="term" value="F:oxidoreductase activity, acting on CH-OH group of donors"/>
    <property type="evidence" value="ECO:0007669"/>
    <property type="project" value="InterPro"/>
</dbReference>
<evidence type="ECO:0000256" key="2">
    <source>
        <dbReference type="PIRSR" id="PIRSR000137-1"/>
    </source>
</evidence>
<dbReference type="PIRSF" id="PIRSF000137">
    <property type="entry name" value="Alcohol_oxidase"/>
    <property type="match status" value="1"/>
</dbReference>
<dbReference type="GO" id="GO:0050660">
    <property type="term" value="F:flavin adenine dinucleotide binding"/>
    <property type="evidence" value="ECO:0007669"/>
    <property type="project" value="InterPro"/>
</dbReference>
<dbReference type="SUPFAM" id="SSF54373">
    <property type="entry name" value="FAD-linked reductases, C-terminal domain"/>
    <property type="match status" value="1"/>
</dbReference>
<dbReference type="GO" id="GO:0044550">
    <property type="term" value="P:secondary metabolite biosynthetic process"/>
    <property type="evidence" value="ECO:0007669"/>
    <property type="project" value="TreeGrafter"/>
</dbReference>
<accession>A0AAV9GMT4</accession>
<feature type="active site" description="Proton donor" evidence="2">
    <location>
        <position position="531"/>
    </location>
</feature>
<feature type="active site" description="Proton acceptor" evidence="2">
    <location>
        <position position="574"/>
    </location>
</feature>
<keyword evidence="7" id="KW-1185">Reference proteome</keyword>
<reference evidence="6" key="1">
    <citation type="journal article" date="2023" name="Mol. Phylogenet. Evol.">
        <title>Genome-scale phylogeny and comparative genomics of the fungal order Sordariales.</title>
        <authorList>
            <person name="Hensen N."/>
            <person name="Bonometti L."/>
            <person name="Westerberg I."/>
            <person name="Brannstrom I.O."/>
            <person name="Guillou S."/>
            <person name="Cros-Aarteil S."/>
            <person name="Calhoun S."/>
            <person name="Haridas S."/>
            <person name="Kuo A."/>
            <person name="Mondo S."/>
            <person name="Pangilinan J."/>
            <person name="Riley R."/>
            <person name="LaButti K."/>
            <person name="Andreopoulos B."/>
            <person name="Lipzen A."/>
            <person name="Chen C."/>
            <person name="Yan M."/>
            <person name="Daum C."/>
            <person name="Ng V."/>
            <person name="Clum A."/>
            <person name="Steindorff A."/>
            <person name="Ohm R.A."/>
            <person name="Martin F."/>
            <person name="Silar P."/>
            <person name="Natvig D.O."/>
            <person name="Lalanne C."/>
            <person name="Gautier V."/>
            <person name="Ament-Velasquez S.L."/>
            <person name="Kruys A."/>
            <person name="Hutchinson M.I."/>
            <person name="Powell A.J."/>
            <person name="Barry K."/>
            <person name="Miller A.N."/>
            <person name="Grigoriev I.V."/>
            <person name="Debuchy R."/>
            <person name="Gladieux P."/>
            <person name="Hiltunen Thoren M."/>
            <person name="Johannesson H."/>
        </authorList>
    </citation>
    <scope>NUCLEOTIDE SEQUENCE</scope>
    <source>
        <strain evidence="6">PSN243</strain>
    </source>
</reference>
<evidence type="ECO:0000313" key="7">
    <source>
        <dbReference type="Proteomes" id="UP001321760"/>
    </source>
</evidence>
<feature type="chain" id="PRO_5043462907" evidence="4">
    <location>
        <begin position="17"/>
        <end position="594"/>
    </location>
</feature>
<comment type="similarity">
    <text evidence="1">Belongs to the GMC oxidoreductase family.</text>
</comment>
<sequence>MKQALFLSGFVSAVLAAADEAFDYVIVGGGTAGLALATRLSIGLPKAQILVLEAGPAASVDELRITVPGMRGSALGSVYDWNFTTTAQPHLGDRKIDVNRGKVLGGSAALNYLCYDRAAAAEYDAWGALNNDTDSWNWDVMIKAMVKSENFTGEDGDKHGRKGPIRTTYNRRVPKMLQTWRPTLNALGVPTNDGGSLGGSPNGVMFQPTNIDSTRWTRSNSATGYLPLAGKNLHVRTNTRVAKVEFAKGSKPLKATGVILEDSTTITARKEVILSAGSIQSPGLLELSGIGQPQILKQANIPLLKSLPGVGENLQDHIRMSNVYRLKPNQTSFDPMIYDSTSPFASAQMALWLDGKPSWYDYTTSAYSFLNWNHISNATFSTLLHLAQSQTNTSTPNPITKTLLTLLTNPSVPQLEIILESNFVGATTVYPGSGHHITLLTSVMHPLSRGSVHINTSHPDPQGTHPIINPSYLSHPYDLAALVEGAKFARKIANTKPMADIWEEELEPGMEVQTEEEWRAFGRRAMGSFFHPVGTCAMLPEEDGGVVGTDLVVHGTENLRVVDCSVIPVLLSAHIQTAAYGIAEVAAERIVDGR</sequence>
<evidence type="ECO:0000256" key="1">
    <source>
        <dbReference type="ARBA" id="ARBA00010790"/>
    </source>
</evidence>
<dbReference type="AlphaFoldDB" id="A0AAV9GMT4"/>
<dbReference type="InterPro" id="IPR012132">
    <property type="entry name" value="GMC_OxRdtase"/>
</dbReference>
<protein>
    <submittedName>
        <fullName evidence="6">Choline dehydrogenase</fullName>
    </submittedName>
</protein>
<dbReference type="SUPFAM" id="SSF51905">
    <property type="entry name" value="FAD/NAD(P)-binding domain"/>
    <property type="match status" value="1"/>
</dbReference>
<comment type="caution">
    <text evidence="6">The sequence shown here is derived from an EMBL/GenBank/DDBJ whole genome shotgun (WGS) entry which is preliminary data.</text>
</comment>
<feature type="binding site" evidence="3">
    <location>
        <position position="103"/>
    </location>
    <ligand>
        <name>FAD</name>
        <dbReference type="ChEBI" id="CHEBI:57692"/>
    </ligand>
</feature>
<evidence type="ECO:0000256" key="4">
    <source>
        <dbReference type="SAM" id="SignalP"/>
    </source>
</evidence>
<dbReference type="InterPro" id="IPR007867">
    <property type="entry name" value="GMC_OxRtase_C"/>
</dbReference>
<comment type="cofactor">
    <cofactor evidence="3">
        <name>FAD</name>
        <dbReference type="ChEBI" id="CHEBI:57692"/>
    </cofactor>
</comment>
<dbReference type="InterPro" id="IPR000172">
    <property type="entry name" value="GMC_OxRdtase_N"/>
</dbReference>
<evidence type="ECO:0000259" key="5">
    <source>
        <dbReference type="PROSITE" id="PS00624"/>
    </source>
</evidence>
<feature type="signal peptide" evidence="4">
    <location>
        <begin position="1"/>
        <end position="16"/>
    </location>
</feature>
<dbReference type="Pfam" id="PF05199">
    <property type="entry name" value="GMC_oxred_C"/>
    <property type="match status" value="1"/>
</dbReference>
<dbReference type="InterPro" id="IPR036188">
    <property type="entry name" value="FAD/NAD-bd_sf"/>
</dbReference>
<reference evidence="6" key="2">
    <citation type="submission" date="2023-05" db="EMBL/GenBank/DDBJ databases">
        <authorList>
            <consortium name="Lawrence Berkeley National Laboratory"/>
            <person name="Steindorff A."/>
            <person name="Hensen N."/>
            <person name="Bonometti L."/>
            <person name="Westerberg I."/>
            <person name="Brannstrom I.O."/>
            <person name="Guillou S."/>
            <person name="Cros-Aarteil S."/>
            <person name="Calhoun S."/>
            <person name="Haridas S."/>
            <person name="Kuo A."/>
            <person name="Mondo S."/>
            <person name="Pangilinan J."/>
            <person name="Riley R."/>
            <person name="Labutti K."/>
            <person name="Andreopoulos B."/>
            <person name="Lipzen A."/>
            <person name="Chen C."/>
            <person name="Yanf M."/>
            <person name="Daum C."/>
            <person name="Ng V."/>
            <person name="Clum A."/>
            <person name="Ohm R."/>
            <person name="Martin F."/>
            <person name="Silar P."/>
            <person name="Natvig D."/>
            <person name="Lalanne C."/>
            <person name="Gautier V."/>
            <person name="Ament-Velasquez S.L."/>
            <person name="Kruys A."/>
            <person name="Hutchinson M.I."/>
            <person name="Powell A.J."/>
            <person name="Barry K."/>
            <person name="Miller A.N."/>
            <person name="Grigoriev I.V."/>
            <person name="Debuchy R."/>
            <person name="Gladieux P."/>
            <person name="Thoren M.H."/>
            <person name="Johannesson H."/>
        </authorList>
    </citation>
    <scope>NUCLEOTIDE SEQUENCE</scope>
    <source>
        <strain evidence="6">PSN243</strain>
    </source>
</reference>
<evidence type="ECO:0000313" key="6">
    <source>
        <dbReference type="EMBL" id="KAK4448672.1"/>
    </source>
</evidence>
<dbReference type="Gene3D" id="3.50.50.60">
    <property type="entry name" value="FAD/NAD(P)-binding domain"/>
    <property type="match status" value="1"/>
</dbReference>
<gene>
    <name evidence="6" type="ORF">QBC34DRAFT_485382</name>
</gene>
<dbReference type="Proteomes" id="UP001321760">
    <property type="component" value="Unassembled WGS sequence"/>
</dbReference>
<dbReference type="Pfam" id="PF00732">
    <property type="entry name" value="GMC_oxred_N"/>
    <property type="match status" value="1"/>
</dbReference>
<dbReference type="Gene3D" id="3.30.560.10">
    <property type="entry name" value="Glucose Oxidase, domain 3"/>
    <property type="match status" value="1"/>
</dbReference>
<feature type="domain" description="Glucose-methanol-choline oxidoreductase N-terminal" evidence="5">
    <location>
        <begin position="277"/>
        <end position="291"/>
    </location>
</feature>